<proteinExistence type="inferred from homology"/>
<keyword evidence="2 5" id="KW-0689">Ribosomal protein</keyword>
<dbReference type="KEGG" id="sre:PTSG_06946"/>
<dbReference type="AlphaFoldDB" id="F2UF94"/>
<keyword evidence="3" id="KW-0687">Ribonucleoprotein</keyword>
<dbReference type="GO" id="GO:0005763">
    <property type="term" value="C:mitochondrial small ribosomal subunit"/>
    <property type="evidence" value="ECO:0007669"/>
    <property type="project" value="TreeGrafter"/>
</dbReference>
<dbReference type="GeneID" id="16072907"/>
<comment type="similarity">
    <text evidence="1">Belongs to the bacterial ribosomal protein bS16 family.</text>
</comment>
<evidence type="ECO:0000313" key="5">
    <source>
        <dbReference type="EMBL" id="EGD75294.1"/>
    </source>
</evidence>
<organism evidence="6">
    <name type="scientific">Salpingoeca rosetta (strain ATCC 50818 / BSB-021)</name>
    <dbReference type="NCBI Taxonomy" id="946362"/>
    <lineage>
        <taxon>Eukaryota</taxon>
        <taxon>Choanoflagellata</taxon>
        <taxon>Craspedida</taxon>
        <taxon>Salpingoecidae</taxon>
        <taxon>Salpingoeca</taxon>
    </lineage>
</organism>
<dbReference type="InterPro" id="IPR023803">
    <property type="entry name" value="Ribosomal_bS16_dom_sf"/>
</dbReference>
<dbReference type="eggNOG" id="KOG3419">
    <property type="taxonomic scope" value="Eukaryota"/>
</dbReference>
<name>F2UF94_SALR5</name>
<dbReference type="HAMAP" id="MF_00385">
    <property type="entry name" value="Ribosomal_bS16"/>
    <property type="match status" value="1"/>
</dbReference>
<protein>
    <submittedName>
        <fullName evidence="5">30S ribosomal protein S16</fullName>
    </submittedName>
</protein>
<dbReference type="EMBL" id="GL832971">
    <property type="protein sequence ID" value="EGD75294.1"/>
    <property type="molecule type" value="Genomic_DNA"/>
</dbReference>
<evidence type="ECO:0000256" key="1">
    <source>
        <dbReference type="ARBA" id="ARBA00006668"/>
    </source>
</evidence>
<dbReference type="OrthoDB" id="407221at2759"/>
<feature type="compositionally biased region" description="Polar residues" evidence="4">
    <location>
        <begin position="97"/>
        <end position="107"/>
    </location>
</feature>
<dbReference type="NCBIfam" id="TIGR00002">
    <property type="entry name" value="S16"/>
    <property type="match status" value="1"/>
</dbReference>
<dbReference type="RefSeq" id="XP_004992347.1">
    <property type="nucleotide sequence ID" value="XM_004992290.1"/>
</dbReference>
<dbReference type="Gene3D" id="3.30.1320.10">
    <property type="match status" value="1"/>
</dbReference>
<keyword evidence="6" id="KW-1185">Reference proteome</keyword>
<dbReference type="FunCoup" id="F2UF94">
    <property type="interactions" value="1415"/>
</dbReference>
<dbReference type="Pfam" id="PF00886">
    <property type="entry name" value="Ribosomal_S16"/>
    <property type="match status" value="1"/>
</dbReference>
<evidence type="ECO:0000256" key="3">
    <source>
        <dbReference type="ARBA" id="ARBA00023274"/>
    </source>
</evidence>
<dbReference type="InterPro" id="IPR000307">
    <property type="entry name" value="Ribosomal_bS16"/>
</dbReference>
<dbReference type="SUPFAM" id="SSF54565">
    <property type="entry name" value="Ribosomal protein S16"/>
    <property type="match status" value="1"/>
</dbReference>
<dbReference type="PANTHER" id="PTHR12919:SF20">
    <property type="entry name" value="SMALL RIBOSOMAL SUBUNIT PROTEIN BS16M"/>
    <property type="match status" value="1"/>
</dbReference>
<accession>F2UF94</accession>
<dbReference type="OMA" id="GFYNPIA"/>
<dbReference type="PANTHER" id="PTHR12919">
    <property type="entry name" value="30S RIBOSOMAL PROTEIN S16"/>
    <property type="match status" value="1"/>
</dbReference>
<dbReference type="STRING" id="946362.F2UF94"/>
<dbReference type="InParanoid" id="F2UF94"/>
<evidence type="ECO:0000256" key="2">
    <source>
        <dbReference type="ARBA" id="ARBA00022980"/>
    </source>
</evidence>
<dbReference type="Proteomes" id="UP000007799">
    <property type="component" value="Unassembled WGS sequence"/>
</dbReference>
<evidence type="ECO:0000256" key="4">
    <source>
        <dbReference type="SAM" id="MobiDB-lite"/>
    </source>
</evidence>
<reference evidence="5" key="1">
    <citation type="submission" date="2009-08" db="EMBL/GenBank/DDBJ databases">
        <title>Annotation of Salpingoeca rosetta.</title>
        <authorList>
            <consortium name="The Broad Institute Genome Sequencing Platform"/>
            <person name="Russ C."/>
            <person name="Cuomo C."/>
            <person name="Burger G."/>
            <person name="Gray M.W."/>
            <person name="Holland P.W.H."/>
            <person name="King N."/>
            <person name="Lang F.B.F."/>
            <person name="Roger A.J."/>
            <person name="Ruiz-Trillo I."/>
            <person name="Young S.K."/>
            <person name="Zeng Q."/>
            <person name="Gargeya S."/>
            <person name="Alvarado L."/>
            <person name="Berlin A."/>
            <person name="Chapman S.B."/>
            <person name="Chen Z."/>
            <person name="Freedman E."/>
            <person name="Gellesch M."/>
            <person name="Goldberg J."/>
            <person name="Griggs A."/>
            <person name="Gujja S."/>
            <person name="Heilman E."/>
            <person name="Heiman D."/>
            <person name="Howarth C."/>
            <person name="Mehta T."/>
            <person name="Neiman D."/>
            <person name="Pearson M."/>
            <person name="Roberts A."/>
            <person name="Saif S."/>
            <person name="Shea T."/>
            <person name="Shenoy N."/>
            <person name="Sisk P."/>
            <person name="Stolte C."/>
            <person name="Sykes S."/>
            <person name="White J."/>
            <person name="Yandava C."/>
            <person name="Haas B."/>
            <person name="Nusbaum C."/>
            <person name="Birren B."/>
        </authorList>
    </citation>
    <scope>NUCLEOTIDE SEQUENCE [LARGE SCALE GENOMIC DNA]</scope>
    <source>
        <strain evidence="5">ATCC 50818</strain>
    </source>
</reference>
<dbReference type="GO" id="GO:0003735">
    <property type="term" value="F:structural constituent of ribosome"/>
    <property type="evidence" value="ECO:0007669"/>
    <property type="project" value="InterPro"/>
</dbReference>
<evidence type="ECO:0000313" key="6">
    <source>
        <dbReference type="Proteomes" id="UP000007799"/>
    </source>
</evidence>
<dbReference type="GO" id="GO:0032543">
    <property type="term" value="P:mitochondrial translation"/>
    <property type="evidence" value="ECO:0007669"/>
    <property type="project" value="TreeGrafter"/>
</dbReference>
<sequence>MVVAMRLQRFGSRHSPFYRIVVANRRAPRDGKFIERVGTYNPFPRNDMTKVCSMNFDRIKYWLSVGAQPSDRVSYLLGLAGILPPHPNRHLLKGTPPASSEETQSEE</sequence>
<gene>
    <name evidence="5" type="ORF">PTSG_06946</name>
</gene>
<feature type="region of interest" description="Disordered" evidence="4">
    <location>
        <begin position="85"/>
        <end position="107"/>
    </location>
</feature>